<evidence type="ECO:0000313" key="3">
    <source>
        <dbReference type="Proteomes" id="UP000516148"/>
    </source>
</evidence>
<feature type="transmembrane region" description="Helical" evidence="1">
    <location>
        <begin position="76"/>
        <end position="97"/>
    </location>
</feature>
<dbReference type="EMBL" id="CP061038">
    <property type="protein sequence ID" value="QNQ11292.1"/>
    <property type="molecule type" value="Genomic_DNA"/>
</dbReference>
<dbReference type="RefSeq" id="WP_187763575.1">
    <property type="nucleotide sequence ID" value="NZ_CP061038.1"/>
</dbReference>
<gene>
    <name evidence="2" type="ORF">H3Z74_09170</name>
</gene>
<dbReference type="Proteomes" id="UP000516148">
    <property type="component" value="Chromosome"/>
</dbReference>
<feature type="transmembrane region" description="Helical" evidence="1">
    <location>
        <begin position="15"/>
        <end position="32"/>
    </location>
</feature>
<dbReference type="AlphaFoldDB" id="A0A7H0LNN9"/>
<evidence type="ECO:0000313" key="2">
    <source>
        <dbReference type="EMBL" id="QNQ11292.1"/>
    </source>
</evidence>
<keyword evidence="1" id="KW-0812">Transmembrane</keyword>
<keyword evidence="1" id="KW-1133">Transmembrane helix</keyword>
<dbReference type="KEGG" id="spap:H3Z74_09170"/>
<name>A0A7H0LNN9_9SPHN</name>
<keyword evidence="3" id="KW-1185">Reference proteome</keyword>
<proteinExistence type="predicted"/>
<feature type="transmembrane region" description="Helical" evidence="1">
    <location>
        <begin position="109"/>
        <end position="127"/>
    </location>
</feature>
<protein>
    <submittedName>
        <fullName evidence="2">Uncharacterized protein</fullName>
    </submittedName>
</protein>
<keyword evidence="1" id="KW-0472">Membrane</keyword>
<accession>A0A7H0LNN9</accession>
<reference evidence="2 3" key="1">
    <citation type="submission" date="2020-09" db="EMBL/GenBank/DDBJ databases">
        <title>Sphingomonas sp., a new species isolated from pork steak.</title>
        <authorList>
            <person name="Heidler von Heilborn D."/>
        </authorList>
    </citation>
    <scope>NUCLEOTIDE SEQUENCE [LARGE SCALE GENOMIC DNA]</scope>
    <source>
        <strain evidence="3">S8-3T</strain>
    </source>
</reference>
<feature type="transmembrane region" description="Helical" evidence="1">
    <location>
        <begin position="44"/>
        <end position="64"/>
    </location>
</feature>
<organism evidence="2 3">
    <name type="scientific">Sphingomonas alpina</name>
    <dbReference type="NCBI Taxonomy" id="653931"/>
    <lineage>
        <taxon>Bacteria</taxon>
        <taxon>Pseudomonadati</taxon>
        <taxon>Pseudomonadota</taxon>
        <taxon>Alphaproteobacteria</taxon>
        <taxon>Sphingomonadales</taxon>
        <taxon>Sphingomonadaceae</taxon>
        <taxon>Sphingomonas</taxon>
    </lineage>
</organism>
<evidence type="ECO:0000256" key="1">
    <source>
        <dbReference type="SAM" id="Phobius"/>
    </source>
</evidence>
<sequence length="129" mass="14614">MEFIFEVILQFFGEILLQIFFELLVELGLHSLADTVRKPRHPALSTIGFILLGAIAGGISLWIFPTSAIRNPNFRIPNLFITPILIGGVMMLIGKLRDKRGQNLVKLDRFGYAFAFAFTMSLIRFIWAV</sequence>